<dbReference type="InterPro" id="IPR039650">
    <property type="entry name" value="HdrA-like"/>
</dbReference>
<feature type="signal peptide" evidence="6">
    <location>
        <begin position="1"/>
        <end position="26"/>
    </location>
</feature>
<feature type="chain" id="PRO_5016367237" evidence="6">
    <location>
        <begin position="27"/>
        <end position="460"/>
    </location>
</feature>
<dbReference type="GO" id="GO:0046872">
    <property type="term" value="F:metal ion binding"/>
    <property type="evidence" value="ECO:0007669"/>
    <property type="project" value="UniProtKB-KW"/>
</dbReference>
<dbReference type="Proteomes" id="UP000248790">
    <property type="component" value="Unassembled WGS sequence"/>
</dbReference>
<dbReference type="InterPro" id="IPR006311">
    <property type="entry name" value="TAT_signal"/>
</dbReference>
<dbReference type="EMBL" id="QLMC01000001">
    <property type="protein sequence ID" value="RAK01995.1"/>
    <property type="molecule type" value="Genomic_DNA"/>
</dbReference>
<keyword evidence="8" id="KW-1185">Reference proteome</keyword>
<evidence type="ECO:0000256" key="2">
    <source>
        <dbReference type="ARBA" id="ARBA00022723"/>
    </source>
</evidence>
<dbReference type="Gene3D" id="3.50.50.60">
    <property type="entry name" value="FAD/NAD(P)-binding domain"/>
    <property type="match status" value="1"/>
</dbReference>
<keyword evidence="4" id="KW-0408">Iron</keyword>
<gene>
    <name evidence="7" type="ORF">LX87_00109</name>
</gene>
<evidence type="ECO:0000256" key="1">
    <source>
        <dbReference type="ARBA" id="ARBA00022485"/>
    </source>
</evidence>
<organism evidence="7 8">
    <name type="scientific">Larkinella arboricola</name>
    <dbReference type="NCBI Taxonomy" id="643671"/>
    <lineage>
        <taxon>Bacteria</taxon>
        <taxon>Pseudomonadati</taxon>
        <taxon>Bacteroidota</taxon>
        <taxon>Cytophagia</taxon>
        <taxon>Cytophagales</taxon>
        <taxon>Spirosomataceae</taxon>
        <taxon>Larkinella</taxon>
    </lineage>
</organism>
<evidence type="ECO:0000256" key="6">
    <source>
        <dbReference type="SAM" id="SignalP"/>
    </source>
</evidence>
<reference evidence="7 8" key="1">
    <citation type="submission" date="2018-06" db="EMBL/GenBank/DDBJ databases">
        <title>Genomic Encyclopedia of Archaeal and Bacterial Type Strains, Phase II (KMG-II): from individual species to whole genera.</title>
        <authorList>
            <person name="Goeker M."/>
        </authorList>
    </citation>
    <scope>NUCLEOTIDE SEQUENCE [LARGE SCALE GENOMIC DNA]</scope>
    <source>
        <strain evidence="7 8">DSM 21851</strain>
    </source>
</reference>
<dbReference type="InterPro" id="IPR036188">
    <property type="entry name" value="FAD/NAD-bd_sf"/>
</dbReference>
<evidence type="ECO:0000313" key="8">
    <source>
        <dbReference type="Proteomes" id="UP000248790"/>
    </source>
</evidence>
<keyword evidence="5" id="KW-0411">Iron-sulfur</keyword>
<dbReference type="AlphaFoldDB" id="A0A327X522"/>
<proteinExistence type="predicted"/>
<evidence type="ECO:0000256" key="5">
    <source>
        <dbReference type="ARBA" id="ARBA00023014"/>
    </source>
</evidence>
<dbReference type="Pfam" id="PF12831">
    <property type="entry name" value="FAD_oxidored"/>
    <property type="match status" value="1"/>
</dbReference>
<dbReference type="OrthoDB" id="9777740at2"/>
<evidence type="ECO:0000256" key="4">
    <source>
        <dbReference type="ARBA" id="ARBA00023004"/>
    </source>
</evidence>
<dbReference type="GO" id="GO:0051539">
    <property type="term" value="F:4 iron, 4 sulfur cluster binding"/>
    <property type="evidence" value="ECO:0007669"/>
    <property type="project" value="UniProtKB-KW"/>
</dbReference>
<keyword evidence="1" id="KW-0004">4Fe-4S</keyword>
<evidence type="ECO:0000256" key="3">
    <source>
        <dbReference type="ARBA" id="ARBA00023002"/>
    </source>
</evidence>
<protein>
    <submittedName>
        <fullName evidence="7">FAD dependent oxidoreductase</fullName>
    </submittedName>
</protein>
<accession>A0A327X522</accession>
<keyword evidence="2" id="KW-0479">Metal-binding</keyword>
<sequence length="460" mass="49599">MEKVKRRSALTALGALSLGMTTPGLAKGEVLAEPYKLQKKTLKTDILVVGGGTAGVVAAIQAARAGRKVILVENGSQLGGTTTTGGVAFPGIFFAWGKQVIGGIGWEMVQEAVALNDDTLPDFSIPHGRHHPRHQVRLNGQLYAMLIEEKTIEAGVQIRFYETPTSAVFQKGNWVVQTVGKGTSTEIVANQVIDCTGNAYTASLAGFTLLRESVTQPGTLMFQIGGYDFKSLDLKMIQARYQEEIKKGNLVKADFRNNIVGLLRSAGDNIQHVLGADSTTSETHTKANIDGRMSLLKTLRFLRTLPGCEKTKIIDVQNETGVRETYRIDGHYKITHEDYVTGKVFDDAVSYSYYPIDVHDENGVVPDHLKEGVVPTIPLRALVPKNSRNFLVAGRCLSSDRLANSALRVQASCMGMGQAAGAAAALASRLNKSPLEVPFADLRKLIEEHGGIVPGSAQKG</sequence>
<dbReference type="PROSITE" id="PS51318">
    <property type="entry name" value="TAT"/>
    <property type="match status" value="1"/>
</dbReference>
<dbReference type="GO" id="GO:0016491">
    <property type="term" value="F:oxidoreductase activity"/>
    <property type="evidence" value="ECO:0007669"/>
    <property type="project" value="UniProtKB-KW"/>
</dbReference>
<comment type="caution">
    <text evidence="7">The sequence shown here is derived from an EMBL/GenBank/DDBJ whole genome shotgun (WGS) entry which is preliminary data.</text>
</comment>
<dbReference type="SUPFAM" id="SSF51905">
    <property type="entry name" value="FAD/NAD(P)-binding domain"/>
    <property type="match status" value="1"/>
</dbReference>
<dbReference type="PANTHER" id="PTHR43498">
    <property type="entry name" value="FERREDOXIN:COB-COM HETERODISULFIDE REDUCTASE SUBUNIT A"/>
    <property type="match status" value="1"/>
</dbReference>
<keyword evidence="3" id="KW-0560">Oxidoreductase</keyword>
<keyword evidence="6" id="KW-0732">Signal</keyword>
<evidence type="ECO:0000313" key="7">
    <source>
        <dbReference type="EMBL" id="RAK01995.1"/>
    </source>
</evidence>
<name>A0A327X522_LARAB</name>
<dbReference type="PANTHER" id="PTHR43498:SF1">
    <property type="entry name" value="COB--COM HETERODISULFIDE REDUCTASE IRON-SULFUR SUBUNIT A"/>
    <property type="match status" value="1"/>
</dbReference>
<dbReference type="RefSeq" id="WP_111626230.1">
    <property type="nucleotide sequence ID" value="NZ_QLMC01000001.1"/>
</dbReference>